<sequence>MAQISAHRGFAGDGLLGLGDLLVDAVQGAPSPVRPVPVVDDLVAALVLGAGRPGLDEDVPVGDLLIRLLLAPRLDHVRHVGYPRAEDERQPRGLDGLLVGRRDHASVGHDRDISQLVGIHERTDGRQHRSGLAPVALKRVNHQRKPACLGEQPDRDLRLQAAFLGEPGLTEPSPASVSKYKVDTS</sequence>
<organism evidence="2 3">
    <name type="scientific">Lentzea cavernae</name>
    <dbReference type="NCBI Taxonomy" id="2020703"/>
    <lineage>
        <taxon>Bacteria</taxon>
        <taxon>Bacillati</taxon>
        <taxon>Actinomycetota</taxon>
        <taxon>Actinomycetes</taxon>
        <taxon>Pseudonocardiales</taxon>
        <taxon>Pseudonocardiaceae</taxon>
        <taxon>Lentzea</taxon>
    </lineage>
</organism>
<evidence type="ECO:0000256" key="1">
    <source>
        <dbReference type="SAM" id="MobiDB-lite"/>
    </source>
</evidence>
<reference evidence="3" key="1">
    <citation type="journal article" date="2019" name="Int. J. Syst. Evol. Microbiol.">
        <title>The Global Catalogue of Microorganisms (GCM) 10K type strain sequencing project: providing services to taxonomists for standard genome sequencing and annotation.</title>
        <authorList>
            <consortium name="The Broad Institute Genomics Platform"/>
            <consortium name="The Broad Institute Genome Sequencing Center for Infectious Disease"/>
            <person name="Wu L."/>
            <person name="Ma J."/>
        </authorList>
    </citation>
    <scope>NUCLEOTIDE SEQUENCE [LARGE SCALE GENOMIC DNA]</scope>
    <source>
        <strain evidence="3">CGMCC 4.7367</strain>
    </source>
</reference>
<gene>
    <name evidence="2" type="ORF">GCM10017774_38120</name>
</gene>
<dbReference type="Proteomes" id="UP000605568">
    <property type="component" value="Unassembled WGS sequence"/>
</dbReference>
<evidence type="ECO:0000313" key="3">
    <source>
        <dbReference type="Proteomes" id="UP000605568"/>
    </source>
</evidence>
<dbReference type="EMBL" id="BNAR01000005">
    <property type="protein sequence ID" value="GHH42198.1"/>
    <property type="molecule type" value="Genomic_DNA"/>
</dbReference>
<keyword evidence="3" id="KW-1185">Reference proteome</keyword>
<proteinExistence type="predicted"/>
<evidence type="ECO:0000313" key="2">
    <source>
        <dbReference type="EMBL" id="GHH42198.1"/>
    </source>
</evidence>
<comment type="caution">
    <text evidence="2">The sequence shown here is derived from an EMBL/GenBank/DDBJ whole genome shotgun (WGS) entry which is preliminary data.</text>
</comment>
<accession>A0ABQ3MEC3</accession>
<feature type="region of interest" description="Disordered" evidence="1">
    <location>
        <begin position="164"/>
        <end position="185"/>
    </location>
</feature>
<protein>
    <submittedName>
        <fullName evidence="2">Uncharacterized protein</fullName>
    </submittedName>
</protein>
<name>A0ABQ3MEC3_9PSEU</name>